<protein>
    <submittedName>
        <fullName evidence="3">Cytosine deaminase</fullName>
    </submittedName>
</protein>
<reference evidence="3 4" key="1">
    <citation type="submission" date="2017-05" db="EMBL/GenBank/DDBJ databases">
        <title>Full genome sequence of Pseudorhodoplanes sinuspersici.</title>
        <authorList>
            <person name="Dastgheib S.M.M."/>
            <person name="Shavandi M."/>
            <person name="Tirandaz H."/>
        </authorList>
    </citation>
    <scope>NUCLEOTIDE SEQUENCE [LARGE SCALE GENOMIC DNA]</scope>
    <source>
        <strain evidence="3 4">RIPI110</strain>
    </source>
</reference>
<dbReference type="Gene3D" id="3.20.20.140">
    <property type="entry name" value="Metal-dependent hydrolases"/>
    <property type="match status" value="1"/>
</dbReference>
<proteinExistence type="predicted"/>
<accession>A0A1W6ZZ66</accession>
<keyword evidence="2" id="KW-0378">Hydrolase</keyword>
<dbReference type="OrthoDB" id="9815027at2"/>
<dbReference type="SUPFAM" id="SSF51338">
    <property type="entry name" value="Composite domain of metallo-dependent hydrolases"/>
    <property type="match status" value="1"/>
</dbReference>
<dbReference type="CDD" id="cd01293">
    <property type="entry name" value="Bact_CD"/>
    <property type="match status" value="1"/>
</dbReference>
<evidence type="ECO:0000313" key="3">
    <source>
        <dbReference type="EMBL" id="ARQ02623.1"/>
    </source>
</evidence>
<sequence length="411" mass="45504">MKRCDILVRDARLRGCAGLNDIAICDGLITAIAPSLALTAERIIEADGRLVTESFANPHLHLCKVWTLTMMEDEARQNYHGATMEKAMAAIEVASRVKERYAESWIVENARRAVALAALYGNLHIRAFADVDGKARLEGLNALLKVRDEFRGIVDVQVVAFPQDGILREPGTRELMREAMIRGADVVGGIPWIEYTDKAAAEHISFCFDLAQEFDKDVSMLLDDAGDPGLRTLETFAIEAAARSWTGRTLAHHCRAMSQYPKPYLHRLIGTLLAADISIVSDPHTGPLHACVQELLAEKVNVCLGQDDISDAYYPYGRNNMLEVVFLASHLLWMMARDEIEQLYDLVTVNAGKAINVPLKLAVGSPAHMVVLSERDVLEAVRFHSEPACVISHGRLVDLRQMRELAGLRSV</sequence>
<evidence type="ECO:0000256" key="2">
    <source>
        <dbReference type="ARBA" id="ARBA00022801"/>
    </source>
</evidence>
<dbReference type="InterPro" id="IPR011059">
    <property type="entry name" value="Metal-dep_hydrolase_composite"/>
</dbReference>
<dbReference type="FunFam" id="3.20.20.140:FF:000019">
    <property type="entry name" value="Cytosine deaminase"/>
    <property type="match status" value="1"/>
</dbReference>
<dbReference type="InterPro" id="IPR013108">
    <property type="entry name" value="Amidohydro_3"/>
</dbReference>
<gene>
    <name evidence="3" type="ORF">CAK95_28585</name>
</gene>
<dbReference type="PANTHER" id="PTHR32027">
    <property type="entry name" value="CYTOSINE DEAMINASE"/>
    <property type="match status" value="1"/>
</dbReference>
<dbReference type="Gene3D" id="2.30.40.10">
    <property type="entry name" value="Urease, subunit C, domain 1"/>
    <property type="match status" value="1"/>
</dbReference>
<dbReference type="PANTHER" id="PTHR32027:SF0">
    <property type="entry name" value="CYTOSINE DEAMINASE"/>
    <property type="match status" value="1"/>
</dbReference>
<dbReference type="AlphaFoldDB" id="A0A1W6ZZ66"/>
<keyword evidence="4" id="KW-1185">Reference proteome</keyword>
<dbReference type="EMBL" id="CP021112">
    <property type="protein sequence ID" value="ARQ02623.1"/>
    <property type="molecule type" value="Genomic_DNA"/>
</dbReference>
<dbReference type="SUPFAM" id="SSF51556">
    <property type="entry name" value="Metallo-dependent hydrolases"/>
    <property type="match status" value="1"/>
</dbReference>
<dbReference type="GO" id="GO:0004131">
    <property type="term" value="F:cytosine deaminase activity"/>
    <property type="evidence" value="ECO:0007669"/>
    <property type="project" value="TreeGrafter"/>
</dbReference>
<dbReference type="GO" id="GO:0046872">
    <property type="term" value="F:metal ion binding"/>
    <property type="evidence" value="ECO:0007669"/>
    <property type="project" value="UniProtKB-KW"/>
</dbReference>
<keyword evidence="1" id="KW-0479">Metal-binding</keyword>
<dbReference type="Proteomes" id="UP000194137">
    <property type="component" value="Chromosome"/>
</dbReference>
<organism evidence="3 4">
    <name type="scientific">Pseudorhodoplanes sinuspersici</name>
    <dbReference type="NCBI Taxonomy" id="1235591"/>
    <lineage>
        <taxon>Bacteria</taxon>
        <taxon>Pseudomonadati</taxon>
        <taxon>Pseudomonadota</taxon>
        <taxon>Alphaproteobacteria</taxon>
        <taxon>Hyphomicrobiales</taxon>
        <taxon>Pseudorhodoplanes</taxon>
    </lineage>
</organism>
<dbReference type="STRING" id="1235591.CAK95_28585"/>
<evidence type="ECO:0000313" key="4">
    <source>
        <dbReference type="Proteomes" id="UP000194137"/>
    </source>
</evidence>
<dbReference type="InterPro" id="IPR032466">
    <property type="entry name" value="Metal_Hydrolase"/>
</dbReference>
<dbReference type="GO" id="GO:0035888">
    <property type="term" value="F:isoguanine deaminase activity"/>
    <property type="evidence" value="ECO:0007669"/>
    <property type="project" value="TreeGrafter"/>
</dbReference>
<dbReference type="InterPro" id="IPR052349">
    <property type="entry name" value="Metallo-hydrolase_Enzymes"/>
</dbReference>
<dbReference type="KEGG" id="psin:CAK95_28585"/>
<name>A0A1W6ZZ66_9HYPH</name>
<dbReference type="Pfam" id="PF07969">
    <property type="entry name" value="Amidohydro_3"/>
    <property type="match status" value="1"/>
</dbReference>
<dbReference type="GO" id="GO:0006209">
    <property type="term" value="P:cytosine catabolic process"/>
    <property type="evidence" value="ECO:0007669"/>
    <property type="project" value="TreeGrafter"/>
</dbReference>
<evidence type="ECO:0000256" key="1">
    <source>
        <dbReference type="ARBA" id="ARBA00022723"/>
    </source>
</evidence>